<dbReference type="SUPFAM" id="SSF81296">
    <property type="entry name" value="E set domains"/>
    <property type="match status" value="2"/>
</dbReference>
<dbReference type="PANTHER" id="PTHR11188">
    <property type="entry name" value="ARRESTIN DOMAIN CONTAINING PROTEIN"/>
    <property type="match status" value="1"/>
</dbReference>
<evidence type="ECO:0000256" key="1">
    <source>
        <dbReference type="ARBA" id="ARBA00005298"/>
    </source>
</evidence>
<dbReference type="Pfam" id="PF02752">
    <property type="entry name" value="Arrestin_C"/>
    <property type="match status" value="1"/>
</dbReference>
<dbReference type="GO" id="GO:0015031">
    <property type="term" value="P:protein transport"/>
    <property type="evidence" value="ECO:0007669"/>
    <property type="project" value="TreeGrafter"/>
</dbReference>
<comment type="caution">
    <text evidence="3">The sequence shown here is derived from an EMBL/GenBank/DDBJ whole genome shotgun (WGS) entry which is preliminary data.</text>
</comment>
<name>A0AAV4F307_9GAST</name>
<evidence type="ECO:0000313" key="3">
    <source>
        <dbReference type="EMBL" id="GFR67350.1"/>
    </source>
</evidence>
<dbReference type="Proteomes" id="UP000762676">
    <property type="component" value="Unassembled WGS sequence"/>
</dbReference>
<dbReference type="GO" id="GO:0005737">
    <property type="term" value="C:cytoplasm"/>
    <property type="evidence" value="ECO:0007669"/>
    <property type="project" value="TreeGrafter"/>
</dbReference>
<proteinExistence type="inferred from homology"/>
<gene>
    <name evidence="3" type="ORF">ElyMa_003703900</name>
</gene>
<evidence type="ECO:0000313" key="4">
    <source>
        <dbReference type="Proteomes" id="UP000762676"/>
    </source>
</evidence>
<accession>A0AAV4F307</accession>
<dbReference type="InterPro" id="IPR014752">
    <property type="entry name" value="Arrestin-like_C"/>
</dbReference>
<feature type="domain" description="Arrestin C-terminal-like" evidence="2">
    <location>
        <begin position="181"/>
        <end position="293"/>
    </location>
</feature>
<keyword evidence="4" id="KW-1185">Reference proteome</keyword>
<sequence length="492" mass="55798">MGKLSLFTISFSNPNGVFYAGTMIEGYVTIDLKDSMEMRGIHLTFEGKAQVHWTETESTGTGENSETRTVSYSASEKYFDQDVLLHGIWSSQGRSTTKLPQGRHTFPFQFLIPPNLPSSFEGTDGQIRYMIRCKIDKPWKFDHKTKRAFTIISILDLNSDARYSQRLQGVKEKRLCCLCCKSGPISVSFHVDRTGYVPGEVIRPTAEISNGSNRSINKSYVELRMVTKFYAEGSTRTSSTVVGRLTRPSISAHSEDIWSGEEAIVIPPLPPSFLLGCKIIDISYILQSVVLEFDNKTQPMDWSKCIVCQTENGKKKKLSCPAKSKRKDTGAGYKKFIKNIHLFEEAGCEELPEWIKSEAKDAETLAINEGKWHSAYFSRFSRTKADRLVERKRKRESDTFDKSIKTFTRVNSSNSHDPRGVTESTASTPGIFRRNMYFLCHEEGVQLHQVQTLELDRRLRDCVQDLQDQQLIAELNTASDLVAREAKYHANV</sequence>
<dbReference type="EMBL" id="BMAT01007596">
    <property type="protein sequence ID" value="GFR67350.1"/>
    <property type="molecule type" value="Genomic_DNA"/>
</dbReference>
<dbReference type="PANTHER" id="PTHR11188:SF176">
    <property type="entry name" value="ARRESTIN DOMAIN-CONTAINING PROTEIN 1"/>
    <property type="match status" value="1"/>
</dbReference>
<dbReference type="InterPro" id="IPR050357">
    <property type="entry name" value="Arrestin_domain-protein"/>
</dbReference>
<dbReference type="AlphaFoldDB" id="A0AAV4F307"/>
<dbReference type="InterPro" id="IPR014756">
    <property type="entry name" value="Ig_E-set"/>
</dbReference>
<dbReference type="SMART" id="SM01017">
    <property type="entry name" value="Arrestin_C"/>
    <property type="match status" value="1"/>
</dbReference>
<dbReference type="Pfam" id="PF00339">
    <property type="entry name" value="Arrestin_N"/>
    <property type="match status" value="1"/>
</dbReference>
<dbReference type="InterPro" id="IPR011022">
    <property type="entry name" value="Arrestin_C-like"/>
</dbReference>
<comment type="similarity">
    <text evidence="1">Belongs to the arrestin family.</text>
</comment>
<evidence type="ECO:0000259" key="2">
    <source>
        <dbReference type="SMART" id="SM01017"/>
    </source>
</evidence>
<organism evidence="3 4">
    <name type="scientific">Elysia marginata</name>
    <dbReference type="NCBI Taxonomy" id="1093978"/>
    <lineage>
        <taxon>Eukaryota</taxon>
        <taxon>Metazoa</taxon>
        <taxon>Spiralia</taxon>
        <taxon>Lophotrochozoa</taxon>
        <taxon>Mollusca</taxon>
        <taxon>Gastropoda</taxon>
        <taxon>Heterobranchia</taxon>
        <taxon>Euthyneura</taxon>
        <taxon>Panpulmonata</taxon>
        <taxon>Sacoglossa</taxon>
        <taxon>Placobranchoidea</taxon>
        <taxon>Plakobranchidae</taxon>
        <taxon>Elysia</taxon>
    </lineage>
</organism>
<dbReference type="Gene3D" id="2.60.40.640">
    <property type="match status" value="2"/>
</dbReference>
<reference evidence="3 4" key="1">
    <citation type="journal article" date="2021" name="Elife">
        <title>Chloroplast acquisition without the gene transfer in kleptoplastic sea slugs, Plakobranchus ocellatus.</title>
        <authorList>
            <person name="Maeda T."/>
            <person name="Takahashi S."/>
            <person name="Yoshida T."/>
            <person name="Shimamura S."/>
            <person name="Takaki Y."/>
            <person name="Nagai Y."/>
            <person name="Toyoda A."/>
            <person name="Suzuki Y."/>
            <person name="Arimoto A."/>
            <person name="Ishii H."/>
            <person name="Satoh N."/>
            <person name="Nishiyama T."/>
            <person name="Hasebe M."/>
            <person name="Maruyama T."/>
            <person name="Minagawa J."/>
            <person name="Obokata J."/>
            <person name="Shigenobu S."/>
        </authorList>
    </citation>
    <scope>NUCLEOTIDE SEQUENCE [LARGE SCALE GENOMIC DNA]</scope>
</reference>
<dbReference type="InterPro" id="IPR011021">
    <property type="entry name" value="Arrestin-like_N"/>
</dbReference>
<protein>
    <submittedName>
        <fullName evidence="3">Arrestin domain-containing protein 3</fullName>
    </submittedName>
</protein>